<keyword evidence="13" id="KW-1185">Reference proteome</keyword>
<dbReference type="NCBIfam" id="TIGR01044">
    <property type="entry name" value="rplV_bact"/>
    <property type="match status" value="1"/>
</dbReference>
<dbReference type="GO" id="GO:0019843">
    <property type="term" value="F:rRNA binding"/>
    <property type="evidence" value="ECO:0007669"/>
    <property type="project" value="UniProtKB-UniRule"/>
</dbReference>
<dbReference type="PANTHER" id="PTHR13501">
    <property type="entry name" value="CHLOROPLAST 50S RIBOSOMAL PROTEIN L22-RELATED"/>
    <property type="match status" value="1"/>
</dbReference>
<comment type="caution">
    <text evidence="12">The sequence shown here is derived from an EMBL/GenBank/DDBJ whole genome shotgun (WGS) entry which is preliminary data.</text>
</comment>
<evidence type="ECO:0000256" key="3">
    <source>
        <dbReference type="ARBA" id="ARBA00022884"/>
    </source>
</evidence>
<reference evidence="12 13" key="1">
    <citation type="submission" date="2019-04" db="EMBL/GenBank/DDBJ databases">
        <authorList>
            <person name="Feng G."/>
            <person name="Zhang J."/>
            <person name="Zhu H."/>
        </authorList>
    </citation>
    <scope>NUCLEOTIDE SEQUENCE [LARGE SCALE GENOMIC DNA]</scope>
    <source>
        <strain evidence="12 13">JCM 17223</strain>
    </source>
</reference>
<evidence type="ECO:0000256" key="8">
    <source>
        <dbReference type="RuleBase" id="RU004005"/>
    </source>
</evidence>
<evidence type="ECO:0000256" key="11">
    <source>
        <dbReference type="SAM" id="MobiDB-lite"/>
    </source>
</evidence>
<dbReference type="EMBL" id="SRLD01000002">
    <property type="protein sequence ID" value="TGE19904.1"/>
    <property type="molecule type" value="Genomic_DNA"/>
</dbReference>
<dbReference type="OrthoDB" id="9805969at2"/>
<dbReference type="RefSeq" id="WP_135496046.1">
    <property type="nucleotide sequence ID" value="NZ_SRLD01000002.1"/>
</dbReference>
<sequence length="159" mass="17639">MEATAKLRNVPTSPRKMRLVANLVRGQKVTRALGLLKFEANSGAERVEKLLLSALANWQQKNEDERIEDANLYIKEIFVDEGRQLKRLRPAPQGRGHRIRKRSNHVTLTIDTKVEPLGSKAAVQQAAETKPAEANADATVKTTRRSSSKKTSTQAEATA</sequence>
<evidence type="ECO:0000256" key="7">
    <source>
        <dbReference type="HAMAP-Rule" id="MF_01331"/>
    </source>
</evidence>
<comment type="function">
    <text evidence="7 10">This protein binds specifically to 23S rRNA; its binding is stimulated by other ribosomal proteins, e.g., L4, L17, and L20. It is important during the early stages of 50S assembly. It makes multiple contacts with different domains of the 23S rRNA in the assembled 50S subunit and ribosome.</text>
</comment>
<dbReference type="HAMAP" id="MF_01331_B">
    <property type="entry name" value="Ribosomal_uL22_B"/>
    <property type="match status" value="1"/>
</dbReference>
<comment type="similarity">
    <text evidence="1 7 8">Belongs to the universal ribosomal protein uL22 family.</text>
</comment>
<evidence type="ECO:0000256" key="9">
    <source>
        <dbReference type="RuleBase" id="RU004006"/>
    </source>
</evidence>
<feature type="region of interest" description="Disordered" evidence="11">
    <location>
        <begin position="117"/>
        <end position="159"/>
    </location>
</feature>
<dbReference type="CDD" id="cd00336">
    <property type="entry name" value="Ribosomal_L22"/>
    <property type="match status" value="1"/>
</dbReference>
<evidence type="ECO:0000256" key="1">
    <source>
        <dbReference type="ARBA" id="ARBA00009451"/>
    </source>
</evidence>
<protein>
    <recommendedName>
        <fullName evidence="6 7">Large ribosomal subunit protein uL22</fullName>
    </recommendedName>
</protein>
<name>A0A4Z0PRJ3_9BACT</name>
<dbReference type="GO" id="GO:0003735">
    <property type="term" value="F:structural constituent of ribosome"/>
    <property type="evidence" value="ECO:0007669"/>
    <property type="project" value="InterPro"/>
</dbReference>
<dbReference type="InterPro" id="IPR047867">
    <property type="entry name" value="Ribosomal_uL22_bac/org-type"/>
</dbReference>
<dbReference type="InterPro" id="IPR001063">
    <property type="entry name" value="Ribosomal_uL22"/>
</dbReference>
<keyword evidence="4 7" id="KW-0689">Ribosomal protein</keyword>
<evidence type="ECO:0000313" key="13">
    <source>
        <dbReference type="Proteomes" id="UP000297739"/>
    </source>
</evidence>
<proteinExistence type="inferred from homology"/>
<evidence type="ECO:0000256" key="4">
    <source>
        <dbReference type="ARBA" id="ARBA00022980"/>
    </source>
</evidence>
<dbReference type="PANTHER" id="PTHR13501:SF8">
    <property type="entry name" value="LARGE RIBOSOMAL SUBUNIT PROTEIN UL22M"/>
    <property type="match status" value="1"/>
</dbReference>
<evidence type="ECO:0000256" key="10">
    <source>
        <dbReference type="RuleBase" id="RU004008"/>
    </source>
</evidence>
<accession>A0A4Z0PRJ3</accession>
<keyword evidence="3 7" id="KW-0694">RNA-binding</keyword>
<keyword evidence="2 7" id="KW-0699">rRNA-binding</keyword>
<dbReference type="AlphaFoldDB" id="A0A4Z0PRJ3"/>
<dbReference type="GO" id="GO:0006412">
    <property type="term" value="P:translation"/>
    <property type="evidence" value="ECO:0007669"/>
    <property type="project" value="UniProtKB-UniRule"/>
</dbReference>
<organism evidence="12 13">
    <name type="scientific">Hymenobacter elongatus</name>
    <dbReference type="NCBI Taxonomy" id="877208"/>
    <lineage>
        <taxon>Bacteria</taxon>
        <taxon>Pseudomonadati</taxon>
        <taxon>Bacteroidota</taxon>
        <taxon>Cytophagia</taxon>
        <taxon>Cytophagales</taxon>
        <taxon>Hymenobacteraceae</taxon>
        <taxon>Hymenobacter</taxon>
    </lineage>
</organism>
<gene>
    <name evidence="7" type="primary">rplV</name>
    <name evidence="12" type="ORF">E5J99_02045</name>
</gene>
<dbReference type="GO" id="GO:0022625">
    <property type="term" value="C:cytosolic large ribosomal subunit"/>
    <property type="evidence" value="ECO:0007669"/>
    <property type="project" value="TreeGrafter"/>
</dbReference>
<comment type="function">
    <text evidence="7">The globular domain of the protein is located near the polypeptide exit tunnel on the outside of the subunit, while an extended beta-hairpin is found that lines the wall of the exit tunnel in the center of the 70S ribosome.</text>
</comment>
<dbReference type="SUPFAM" id="SSF54843">
    <property type="entry name" value="Ribosomal protein L22"/>
    <property type="match status" value="1"/>
</dbReference>
<keyword evidence="5 7" id="KW-0687">Ribonucleoprotein</keyword>
<comment type="subunit">
    <text evidence="7 9">Part of the 50S ribosomal subunit.</text>
</comment>
<dbReference type="Gene3D" id="3.90.470.10">
    <property type="entry name" value="Ribosomal protein L22/L17"/>
    <property type="match status" value="1"/>
</dbReference>
<dbReference type="InterPro" id="IPR036394">
    <property type="entry name" value="Ribosomal_uL22_sf"/>
</dbReference>
<evidence type="ECO:0000313" key="12">
    <source>
        <dbReference type="EMBL" id="TGE19904.1"/>
    </source>
</evidence>
<evidence type="ECO:0000256" key="5">
    <source>
        <dbReference type="ARBA" id="ARBA00023274"/>
    </source>
</evidence>
<evidence type="ECO:0000256" key="6">
    <source>
        <dbReference type="ARBA" id="ARBA00035207"/>
    </source>
</evidence>
<evidence type="ECO:0000256" key="2">
    <source>
        <dbReference type="ARBA" id="ARBA00022730"/>
    </source>
</evidence>
<dbReference type="Pfam" id="PF00237">
    <property type="entry name" value="Ribosomal_L22"/>
    <property type="match status" value="1"/>
</dbReference>
<dbReference type="Proteomes" id="UP000297739">
    <property type="component" value="Unassembled WGS sequence"/>
</dbReference>
<dbReference type="InterPro" id="IPR005727">
    <property type="entry name" value="Ribosomal_uL22_bac/chlpt-type"/>
</dbReference>